<name>A0A1M5YVT7_9FIRM</name>
<dbReference type="EMBL" id="FQXV01000011">
    <property type="protein sequence ID" value="SHI15964.1"/>
    <property type="molecule type" value="Genomic_DNA"/>
</dbReference>
<accession>A0A1M5YVT7</accession>
<evidence type="ECO:0000313" key="2">
    <source>
        <dbReference type="EMBL" id="SHI15964.1"/>
    </source>
</evidence>
<keyword evidence="1" id="KW-1133">Transmembrane helix</keyword>
<feature type="transmembrane region" description="Helical" evidence="1">
    <location>
        <begin position="34"/>
        <end position="55"/>
    </location>
</feature>
<dbReference type="RefSeq" id="WP_073080351.1">
    <property type="nucleotide sequence ID" value="NZ_FQXV01000011.1"/>
</dbReference>
<keyword evidence="1" id="KW-0812">Transmembrane</keyword>
<evidence type="ECO:0000313" key="3">
    <source>
        <dbReference type="Proteomes" id="UP000183995"/>
    </source>
</evidence>
<sequence>MALAWIWTIMVAFSVVFGLLSGNIDAVGKAALDGAGAAVKLCIGICGVTCLWTGVMEVMRRSGLAGGLKTLFLPLLRRLFPDSSNNKDAMEAVSANVSANLLGLGNAATPLGIKAATEMARKAEGGVATDDLCMLVVINTASIQLIPATVAALRAAAGSAKPFDILPAVWVSSVCSVAAGIIAAKILKRFWGK</sequence>
<evidence type="ECO:0000256" key="1">
    <source>
        <dbReference type="SAM" id="Phobius"/>
    </source>
</evidence>
<proteinExistence type="predicted"/>
<reference evidence="2 3" key="1">
    <citation type="submission" date="2016-11" db="EMBL/GenBank/DDBJ databases">
        <authorList>
            <person name="Jaros S."/>
            <person name="Januszkiewicz K."/>
            <person name="Wedrychowicz H."/>
        </authorList>
    </citation>
    <scope>NUCLEOTIDE SEQUENCE [LARGE SCALE GENOMIC DNA]</scope>
    <source>
        <strain evidence="2 3">DSM 10068</strain>
    </source>
</reference>
<dbReference type="AlphaFoldDB" id="A0A1M5YVT7"/>
<keyword evidence="3" id="KW-1185">Reference proteome</keyword>
<keyword evidence="1" id="KW-0472">Membrane</keyword>
<protein>
    <submittedName>
        <fullName evidence="2">Spore maturation protein A</fullName>
    </submittedName>
</protein>
<gene>
    <name evidence="2" type="ORF">SAMN02745823_02874</name>
</gene>
<dbReference type="Proteomes" id="UP000183995">
    <property type="component" value="Unassembled WGS sequence"/>
</dbReference>
<dbReference type="OrthoDB" id="9782481at2"/>
<feature type="transmembrane region" description="Helical" evidence="1">
    <location>
        <begin position="132"/>
        <end position="153"/>
    </location>
</feature>
<organism evidence="2 3">
    <name type="scientific">Sporobacter termitidis DSM 10068</name>
    <dbReference type="NCBI Taxonomy" id="1123282"/>
    <lineage>
        <taxon>Bacteria</taxon>
        <taxon>Bacillati</taxon>
        <taxon>Bacillota</taxon>
        <taxon>Clostridia</taxon>
        <taxon>Eubacteriales</taxon>
        <taxon>Oscillospiraceae</taxon>
        <taxon>Sporobacter</taxon>
    </lineage>
</organism>
<dbReference type="STRING" id="1123282.SAMN02745823_02874"/>
<feature type="transmembrane region" description="Helical" evidence="1">
    <location>
        <begin position="165"/>
        <end position="187"/>
    </location>
</feature>